<evidence type="ECO:0008006" key="4">
    <source>
        <dbReference type="Google" id="ProtNLM"/>
    </source>
</evidence>
<dbReference type="RefSeq" id="WP_017797899.1">
    <property type="nucleotide sequence ID" value="NZ_BSKO01000001.1"/>
</dbReference>
<gene>
    <name evidence="2" type="ORF">MACH08_31570</name>
</gene>
<accession>A0ABQ5TKI6</accession>
<reference evidence="2 3" key="1">
    <citation type="submission" date="2023-02" db="EMBL/GenBank/DDBJ databases">
        <title>Oceanobacillus kimchii IFOP_LL358 isolated form Alexandrium catenella lab strain.</title>
        <authorList>
            <person name="Gajardo G."/>
            <person name="Ueki S."/>
            <person name="Maruyama F."/>
        </authorList>
    </citation>
    <scope>NUCLEOTIDE SEQUENCE [LARGE SCALE GENOMIC DNA]</scope>
    <source>
        <strain evidence="2 3">IFOP_LL358</strain>
    </source>
</reference>
<proteinExistence type="predicted"/>
<keyword evidence="1" id="KW-0175">Coiled coil</keyword>
<protein>
    <recommendedName>
        <fullName evidence="4">Translation initiation factor 2</fullName>
    </recommendedName>
</protein>
<evidence type="ECO:0000313" key="3">
    <source>
        <dbReference type="Proteomes" id="UP001275436"/>
    </source>
</evidence>
<feature type="coiled-coil region" evidence="1">
    <location>
        <begin position="61"/>
        <end position="88"/>
    </location>
</feature>
<evidence type="ECO:0000313" key="2">
    <source>
        <dbReference type="EMBL" id="GLO67373.1"/>
    </source>
</evidence>
<sequence>MTNNNFNSSGVTEEDIEIARSLKLGLIAGLLTTVGDAIATYAAGVAIEESIQANIVQNTKTKQQDERLNRIERNLELIQQQLAERRDESK</sequence>
<dbReference type="Proteomes" id="UP001275436">
    <property type="component" value="Unassembled WGS sequence"/>
</dbReference>
<evidence type="ECO:0000256" key="1">
    <source>
        <dbReference type="SAM" id="Coils"/>
    </source>
</evidence>
<keyword evidence="3" id="KW-1185">Reference proteome</keyword>
<name>A0ABQ5TKI6_9BACI</name>
<organism evidence="2 3">
    <name type="scientific">Oceanobacillus kimchii</name>
    <dbReference type="NCBI Taxonomy" id="746691"/>
    <lineage>
        <taxon>Bacteria</taxon>
        <taxon>Bacillati</taxon>
        <taxon>Bacillota</taxon>
        <taxon>Bacilli</taxon>
        <taxon>Bacillales</taxon>
        <taxon>Bacillaceae</taxon>
        <taxon>Oceanobacillus</taxon>
    </lineage>
</organism>
<dbReference type="EMBL" id="BSKO01000001">
    <property type="protein sequence ID" value="GLO67373.1"/>
    <property type="molecule type" value="Genomic_DNA"/>
</dbReference>
<comment type="caution">
    <text evidence="2">The sequence shown here is derived from an EMBL/GenBank/DDBJ whole genome shotgun (WGS) entry which is preliminary data.</text>
</comment>